<organism evidence="1 2">
    <name type="scientific">Trichogramma kaykai</name>
    <dbReference type="NCBI Taxonomy" id="54128"/>
    <lineage>
        <taxon>Eukaryota</taxon>
        <taxon>Metazoa</taxon>
        <taxon>Ecdysozoa</taxon>
        <taxon>Arthropoda</taxon>
        <taxon>Hexapoda</taxon>
        <taxon>Insecta</taxon>
        <taxon>Pterygota</taxon>
        <taxon>Neoptera</taxon>
        <taxon>Endopterygota</taxon>
        <taxon>Hymenoptera</taxon>
        <taxon>Apocrita</taxon>
        <taxon>Proctotrupomorpha</taxon>
        <taxon>Chalcidoidea</taxon>
        <taxon>Trichogrammatidae</taxon>
        <taxon>Trichogramma</taxon>
    </lineage>
</organism>
<dbReference type="AlphaFoldDB" id="A0ABD2X901"/>
<protein>
    <submittedName>
        <fullName evidence="1">Uncharacterized protein</fullName>
    </submittedName>
</protein>
<keyword evidence="2" id="KW-1185">Reference proteome</keyword>
<reference evidence="1 2" key="1">
    <citation type="journal article" date="2024" name="bioRxiv">
        <title>A reference genome for Trichogramma kaykai: A tiny desert-dwelling parasitoid wasp with competing sex-ratio distorters.</title>
        <authorList>
            <person name="Culotta J."/>
            <person name="Lindsey A.R."/>
        </authorList>
    </citation>
    <scope>NUCLEOTIDE SEQUENCE [LARGE SCALE GENOMIC DNA]</scope>
    <source>
        <strain evidence="1 2">KSX58</strain>
    </source>
</reference>
<accession>A0ABD2X901</accession>
<proteinExistence type="predicted"/>
<evidence type="ECO:0000313" key="1">
    <source>
        <dbReference type="EMBL" id="KAL3401584.1"/>
    </source>
</evidence>
<sequence>MDARTRRTRRRVKTTTTAISTASGIFVVGQNSTKSHSLCTHTQRNSRTRKRERSVLSISIYMQQQQPQSRAACLARQSVRRPSTRADAVSGNTNKLPRKFFCRCVSVKLIAADGRTSPVERSAPPELCVRLFASTPLQHAYMLLKQAQR</sequence>
<evidence type="ECO:0000313" key="2">
    <source>
        <dbReference type="Proteomes" id="UP001627154"/>
    </source>
</evidence>
<name>A0ABD2X901_9HYME</name>
<dbReference type="Proteomes" id="UP001627154">
    <property type="component" value="Unassembled WGS sequence"/>
</dbReference>
<gene>
    <name evidence="1" type="ORF">TKK_005396</name>
</gene>
<dbReference type="EMBL" id="JBJJXI010000045">
    <property type="protein sequence ID" value="KAL3401584.1"/>
    <property type="molecule type" value="Genomic_DNA"/>
</dbReference>
<comment type="caution">
    <text evidence="1">The sequence shown here is derived from an EMBL/GenBank/DDBJ whole genome shotgun (WGS) entry which is preliminary data.</text>
</comment>